<dbReference type="GeneID" id="93876196"/>
<evidence type="ECO:0000256" key="1">
    <source>
        <dbReference type="SAM" id="Coils"/>
    </source>
</evidence>
<sequence length="204" mass="22319">MEIQLQDLIDRIKREAVASSEEQASRLLGESREEAERIVRAAREEAERIVRAAREEAERIESSSLAALSQASRNVLLSFQDSVTRSLRAIISMETAQAYDAGVLRELIPRVVSAWVQAEGDKLELILSPADLRTLEGVFCAALQEQLSAGVELRSDDCLTAGFRIVPAEGGSYYDFSAAAVAQLFSSYVSARVAEVLRSAAQEL</sequence>
<name>A0AAU8PDY7_TREPG</name>
<dbReference type="EC" id="3.6.3.14" evidence="2"/>
<protein>
    <submittedName>
        <fullName evidence="2">Two-sector ATPase, V(1) subunit E</fullName>
        <ecNumber evidence="2">3.6.3.14</ecNumber>
    </submittedName>
</protein>
<dbReference type="Proteomes" id="UP000008192">
    <property type="component" value="Chromosome"/>
</dbReference>
<gene>
    <name evidence="2" type="primary">ntpE</name>
    <name evidence="2" type="ordered locus">TPEGAU_0424</name>
</gene>
<dbReference type="Gene3D" id="1.20.5.2950">
    <property type="match status" value="1"/>
</dbReference>
<dbReference type="SUPFAM" id="SSF160527">
    <property type="entry name" value="V-type ATPase subunit E-like"/>
    <property type="match status" value="1"/>
</dbReference>
<dbReference type="GO" id="GO:0016787">
    <property type="term" value="F:hydrolase activity"/>
    <property type="evidence" value="ECO:0007669"/>
    <property type="project" value="UniProtKB-KW"/>
</dbReference>
<reference evidence="3" key="1">
    <citation type="journal article" date="2012" name="PLoS Negl. Trop. Dis.">
        <title>Whole genome sequences of three Treponema pallidum ssp. pertenue strains: yaws and syphilis treponemes differ in less than 0.2% of the genome sequence.</title>
        <authorList>
            <person name="Cejkova D."/>
            <person name="Zobanikova M."/>
            <person name="Chen L."/>
            <person name="Pospisilova P."/>
            <person name="Strouhal M."/>
            <person name="Qin X."/>
            <person name="Mikalova L."/>
            <person name="Norris S.J."/>
            <person name="Muzny D.M."/>
            <person name="Gibbs R.A."/>
            <person name="Fulton L.L."/>
            <person name="Sodergren E."/>
            <person name="Weinstock G.M."/>
            <person name="Smajs D."/>
        </authorList>
    </citation>
    <scope>NUCLEOTIDE SEQUENCE [LARGE SCALE GENOMIC DNA]</scope>
    <source>
        <strain evidence="3">Gauthier</strain>
    </source>
</reference>
<evidence type="ECO:0000313" key="3">
    <source>
        <dbReference type="Proteomes" id="UP000008192"/>
    </source>
</evidence>
<dbReference type="NCBIfam" id="NF002424">
    <property type="entry name" value="PRK01558.1"/>
    <property type="match status" value="1"/>
</dbReference>
<dbReference type="RefSeq" id="WP_014342419.1">
    <property type="nucleotide sequence ID" value="NC_016843.1"/>
</dbReference>
<proteinExistence type="predicted"/>
<keyword evidence="2" id="KW-0378">Hydrolase</keyword>
<accession>A0AAU8PDY7</accession>
<dbReference type="AlphaFoldDB" id="A0AAU8PDY7"/>
<dbReference type="EMBL" id="CP002376">
    <property type="protein sequence ID" value="AEZ59684.1"/>
    <property type="molecule type" value="Genomic_DNA"/>
</dbReference>
<keyword evidence="1" id="KW-0175">Coiled coil</keyword>
<feature type="coiled-coil region" evidence="1">
    <location>
        <begin position="32"/>
        <end position="63"/>
    </location>
</feature>
<dbReference type="KEGG" id="tpg:TPEGAU_0424"/>
<evidence type="ECO:0000313" key="2">
    <source>
        <dbReference type="EMBL" id="AEZ59684.1"/>
    </source>
</evidence>
<organism evidence="2 3">
    <name type="scientific">Treponema pallidum subsp. pertenue (strain Gauthier)</name>
    <dbReference type="NCBI Taxonomy" id="491080"/>
    <lineage>
        <taxon>Bacteria</taxon>
        <taxon>Pseudomonadati</taxon>
        <taxon>Spirochaetota</taxon>
        <taxon>Spirochaetia</taxon>
        <taxon>Spirochaetales</taxon>
        <taxon>Treponemataceae</taxon>
        <taxon>Treponema</taxon>
    </lineage>
</organism>